<dbReference type="Proteomes" id="UP000183685">
    <property type="component" value="Unassembled WGS sequence"/>
</dbReference>
<keyword evidence="15" id="KW-1185">Reference proteome</keyword>
<keyword evidence="6" id="KW-0631">Potassium channel</keyword>
<gene>
    <name evidence="14" type="ORF">SAMN04488071_2613</name>
</gene>
<feature type="transmembrane region" description="Helical" evidence="13">
    <location>
        <begin position="215"/>
        <end position="234"/>
    </location>
</feature>
<organism evidence="14 15">
    <name type="scientific">Kordiimonas lacus</name>
    <dbReference type="NCBI Taxonomy" id="637679"/>
    <lineage>
        <taxon>Bacteria</taxon>
        <taxon>Pseudomonadati</taxon>
        <taxon>Pseudomonadota</taxon>
        <taxon>Alphaproteobacteria</taxon>
        <taxon>Kordiimonadales</taxon>
        <taxon>Kordiimonadaceae</taxon>
        <taxon>Kordiimonas</taxon>
    </lineage>
</organism>
<keyword evidence="8 13" id="KW-1133">Transmembrane helix</keyword>
<dbReference type="EMBL" id="FNAK01000006">
    <property type="protein sequence ID" value="SDE32972.1"/>
    <property type="molecule type" value="Genomic_DNA"/>
</dbReference>
<evidence type="ECO:0000256" key="11">
    <source>
        <dbReference type="ARBA" id="ARBA00023303"/>
    </source>
</evidence>
<dbReference type="AlphaFoldDB" id="A0A1G7C0X5"/>
<keyword evidence="5 13" id="KW-0812">Transmembrane</keyword>
<keyword evidence="7" id="KW-0630">Potassium</keyword>
<evidence type="ECO:0000256" key="12">
    <source>
        <dbReference type="ARBA" id="ARBA00034430"/>
    </source>
</evidence>
<dbReference type="RefSeq" id="WP_068307039.1">
    <property type="nucleotide sequence ID" value="NZ_FNAK01000006.1"/>
</dbReference>
<evidence type="ECO:0000256" key="5">
    <source>
        <dbReference type="ARBA" id="ARBA00022692"/>
    </source>
</evidence>
<accession>A0A1G7C0X5</accession>
<dbReference type="GO" id="GO:0005267">
    <property type="term" value="F:potassium channel activity"/>
    <property type="evidence" value="ECO:0007669"/>
    <property type="project" value="UniProtKB-KW"/>
</dbReference>
<evidence type="ECO:0008006" key="16">
    <source>
        <dbReference type="Google" id="ProtNLM"/>
    </source>
</evidence>
<evidence type="ECO:0000256" key="3">
    <source>
        <dbReference type="ARBA" id="ARBA00022448"/>
    </source>
</evidence>
<dbReference type="OrthoDB" id="7626281at2"/>
<sequence>MRRHMLTSVDEEMAGIRVRGTHVSRLEGLTDAVIGFAITLLIVSMEVPTSLDELFAMVLGFPAFALTFMLLVFIWYWHYRFFRQFGLNTGKVVWANGVLLFLVLLFVYPLKFLATVVVNYVILSGWLGLDMPTMVTFRPDQFVLLYTLYAGGFSAVFLCFVWFYRIALASADDLELTDLERTHVETHANMFLIVAVIPLLTIGAAFLPLQLAPMWAGWANMLIWPATVIYGRMADRKLKALTAKEAANG</sequence>
<dbReference type="Pfam" id="PF06736">
    <property type="entry name" value="TMEM175"/>
    <property type="match status" value="1"/>
</dbReference>
<dbReference type="GO" id="GO:0016020">
    <property type="term" value="C:membrane"/>
    <property type="evidence" value="ECO:0007669"/>
    <property type="project" value="UniProtKB-SubCell"/>
</dbReference>
<proteinExistence type="inferred from homology"/>
<feature type="transmembrane region" description="Helical" evidence="13">
    <location>
        <begin position="98"/>
        <end position="123"/>
    </location>
</feature>
<name>A0A1G7C0X5_9PROT</name>
<keyword evidence="4" id="KW-0633">Potassium transport</keyword>
<evidence type="ECO:0000256" key="7">
    <source>
        <dbReference type="ARBA" id="ARBA00022958"/>
    </source>
</evidence>
<comment type="catalytic activity">
    <reaction evidence="12">
        <text>K(+)(in) = K(+)(out)</text>
        <dbReference type="Rhea" id="RHEA:29463"/>
        <dbReference type="ChEBI" id="CHEBI:29103"/>
    </reaction>
</comment>
<evidence type="ECO:0000256" key="1">
    <source>
        <dbReference type="ARBA" id="ARBA00004141"/>
    </source>
</evidence>
<evidence type="ECO:0000313" key="15">
    <source>
        <dbReference type="Proteomes" id="UP000183685"/>
    </source>
</evidence>
<keyword evidence="3" id="KW-0813">Transport</keyword>
<protein>
    <recommendedName>
        <fullName evidence="16">DUF1211 domain-containing protein</fullName>
    </recommendedName>
</protein>
<dbReference type="STRING" id="637679.GCA_001550055_03309"/>
<evidence type="ECO:0000256" key="6">
    <source>
        <dbReference type="ARBA" id="ARBA00022826"/>
    </source>
</evidence>
<feature type="transmembrane region" description="Helical" evidence="13">
    <location>
        <begin position="29"/>
        <end position="48"/>
    </location>
</feature>
<keyword evidence="9" id="KW-0406">Ion transport</keyword>
<evidence type="ECO:0000256" key="4">
    <source>
        <dbReference type="ARBA" id="ARBA00022538"/>
    </source>
</evidence>
<feature type="transmembrane region" description="Helical" evidence="13">
    <location>
        <begin position="143"/>
        <end position="167"/>
    </location>
</feature>
<keyword evidence="10 13" id="KW-0472">Membrane</keyword>
<dbReference type="InterPro" id="IPR010617">
    <property type="entry name" value="TMEM175-like"/>
</dbReference>
<evidence type="ECO:0000256" key="2">
    <source>
        <dbReference type="ARBA" id="ARBA00006920"/>
    </source>
</evidence>
<evidence type="ECO:0000256" key="13">
    <source>
        <dbReference type="SAM" id="Phobius"/>
    </source>
</evidence>
<evidence type="ECO:0000256" key="9">
    <source>
        <dbReference type="ARBA" id="ARBA00023065"/>
    </source>
</evidence>
<comment type="subcellular location">
    <subcellularLocation>
        <location evidence="1">Membrane</location>
        <topology evidence="1">Multi-pass membrane protein</topology>
    </subcellularLocation>
</comment>
<evidence type="ECO:0000256" key="8">
    <source>
        <dbReference type="ARBA" id="ARBA00022989"/>
    </source>
</evidence>
<dbReference type="GO" id="GO:0015252">
    <property type="term" value="F:proton channel activity"/>
    <property type="evidence" value="ECO:0007669"/>
    <property type="project" value="InterPro"/>
</dbReference>
<reference evidence="14 15" key="1">
    <citation type="submission" date="2016-10" db="EMBL/GenBank/DDBJ databases">
        <authorList>
            <person name="de Groot N.N."/>
        </authorList>
    </citation>
    <scope>NUCLEOTIDE SEQUENCE [LARGE SCALE GENOMIC DNA]</scope>
    <source>
        <strain evidence="14 15">CGMCC 1.9109</strain>
    </source>
</reference>
<keyword evidence="11" id="KW-0407">Ion channel</keyword>
<feature type="transmembrane region" description="Helical" evidence="13">
    <location>
        <begin position="188"/>
        <end position="209"/>
    </location>
</feature>
<evidence type="ECO:0000313" key="14">
    <source>
        <dbReference type="EMBL" id="SDE32972.1"/>
    </source>
</evidence>
<comment type="similarity">
    <text evidence="2">Belongs to the TMEM175 family.</text>
</comment>
<evidence type="ECO:0000256" key="10">
    <source>
        <dbReference type="ARBA" id="ARBA00023136"/>
    </source>
</evidence>
<feature type="transmembrane region" description="Helical" evidence="13">
    <location>
        <begin position="54"/>
        <end position="77"/>
    </location>
</feature>